<feature type="region of interest" description="Disordered" evidence="1">
    <location>
        <begin position="678"/>
        <end position="718"/>
    </location>
</feature>
<evidence type="ECO:0000256" key="1">
    <source>
        <dbReference type="SAM" id="MobiDB-lite"/>
    </source>
</evidence>
<reference evidence="2 3" key="1">
    <citation type="submission" date="2021-02" db="EMBL/GenBank/DDBJ databases">
        <title>Porcisia hertigi Genome sequencing and assembly.</title>
        <authorList>
            <person name="Almutairi H."/>
            <person name="Gatherer D."/>
        </authorList>
    </citation>
    <scope>NUCLEOTIDE SEQUENCE [LARGE SCALE GENOMIC DNA]</scope>
    <source>
        <strain evidence="2 3">C119</strain>
    </source>
</reference>
<dbReference type="Proteomes" id="UP000674318">
    <property type="component" value="Chromosome 17"/>
</dbReference>
<feature type="compositionally biased region" description="Polar residues" evidence="1">
    <location>
        <begin position="95"/>
        <end position="109"/>
    </location>
</feature>
<feature type="compositionally biased region" description="Low complexity" evidence="1">
    <location>
        <begin position="434"/>
        <end position="454"/>
    </location>
</feature>
<protein>
    <submittedName>
        <fullName evidence="2">Uncharacterized protein</fullName>
    </submittedName>
</protein>
<dbReference type="GeneID" id="94291465"/>
<evidence type="ECO:0000313" key="3">
    <source>
        <dbReference type="Proteomes" id="UP000674318"/>
    </source>
</evidence>
<dbReference type="OrthoDB" id="267461at2759"/>
<feature type="compositionally biased region" description="Basic and acidic residues" evidence="1">
    <location>
        <begin position="1"/>
        <end position="17"/>
    </location>
</feature>
<evidence type="ECO:0000313" key="2">
    <source>
        <dbReference type="EMBL" id="KAG5508174.1"/>
    </source>
</evidence>
<keyword evidence="3" id="KW-1185">Reference proteome</keyword>
<dbReference type="RefSeq" id="XP_067758063.1">
    <property type="nucleotide sequence ID" value="XM_067901388.1"/>
</dbReference>
<feature type="region of interest" description="Disordered" evidence="1">
    <location>
        <begin position="1"/>
        <end position="30"/>
    </location>
</feature>
<gene>
    <name evidence="2" type="ORF">JKF63_05429</name>
</gene>
<name>A0A836LDM0_9TRYP</name>
<sequence length="1313" mass="140781">MHRLEHIHSDSDFHCDEESSQSMSQVRARPAIRLDTSLSFTSTTSMLPGTVSGPASPLLAALTGESSNDRCRSCAAPASPPSLFQTRDLNVEVSQQQRSLQSLKVSHSRAVSDTRSAHHSSSRPYSQQQQQLLHQPHRILPPPPSSSTSPPVSNNYRARREPPRGNQKHFFAVGAGCDALDVLESEATVLTLPSDPKPYGQDTDGESMVCSQRVVSVTVSPAPRHAVTLSDDFEGDFSMPVSVGAEPRDEEASRDRGSRNAARAIGYEREASDPKVGEEEEDDGHDGNSRRSVTPPPRHAFVLSRRHSSADRGSDVCAADAPLPQFAAEEAEECAFTTMPPPLGFGAGAARESTVLVMDKSDEDEPCVLTDNHTEHAIIARMHDDSLASVDARLAVSPRHSADCLFPGIVVRETEENVLHSADLTRYPVTVAGSGSLSSHSGCRRSGSSSMMSPMPRPVMHSAHATATSKRSSPAHAREDEDEVEAVHPACEEAEGAPEQQRTNMNAVLVGKAGNVPVRTTTATATTVTSTTENTVSFSMYSSTLPAISSVEGQLQTTRAISAQPDATEALTPVADSDLASVTPLNSFMMPNSMSGPSLTVATTATSSLWLVSGSTPTPLRRLRDRDKEMSVTLDAQAGEGDKVNATSDAARAPLGPSLKLVEKANTTAVVLPPLNTESHRDIDKSSTTAGNSIEPLQRIPGSCESHHRCRSSPPRYTTGHHDAILAVSAPSFSPEPARPQAGVHSLSSPPPATRAVASVSIDLDPLPLKKDDMAEPLVPRSPRAPEEATTEYGYSTATPPPSSVAAQTPRSAVDTVPWMSSPSSAESRRVSEEVKGLVKRARAEVCRTRESLLSTLRGHRSSFHLSETSPTPKCAPSAAAQTPLAQSTTEVLTSMCASASAPPTPTRSLVLPTVAMTAAEPSTSPSAALTTISASATRSSGERRSAAILLRPQLRAAADAILRRLQGYDVRDHGVLPMETIMRVTYFVITRQQAPFTTCSLRTADGALAATPMRTSMLASGGTVTSRSENTQLISLNVEGCHAAVLSGTPLGAQLSASDEDGSRRRIVTAPLHAIDTPLSCACPLDRTRPRVSGAYETAADEEGVPTRVPCRGRPATCISPSRTLERVMLLQQRRAEEELYLEFYFSVLEAFKLVFGERYAWRHLGATNASRHECVIDLSHPAQKRRRIGDGMISGIHDRRGHATLKTEEFVPEQRNLDVVNELNDVTGPLETLFPRLRQQYASLQREKRHADGTAKASLTRSADDILEVPTATADPLRSEAAAGATDLAHRPPPLDMLVYYRTFVKSLMDL</sequence>
<organism evidence="2 3">
    <name type="scientific">Porcisia hertigi</name>
    <dbReference type="NCBI Taxonomy" id="2761500"/>
    <lineage>
        <taxon>Eukaryota</taxon>
        <taxon>Discoba</taxon>
        <taxon>Euglenozoa</taxon>
        <taxon>Kinetoplastea</taxon>
        <taxon>Metakinetoplastina</taxon>
        <taxon>Trypanosomatida</taxon>
        <taxon>Trypanosomatidae</taxon>
        <taxon>Leishmaniinae</taxon>
        <taxon>Porcisia</taxon>
    </lineage>
</organism>
<feature type="region of interest" description="Disordered" evidence="1">
    <location>
        <begin position="434"/>
        <end position="500"/>
    </location>
</feature>
<feature type="region of interest" description="Disordered" evidence="1">
    <location>
        <begin position="731"/>
        <end position="753"/>
    </location>
</feature>
<feature type="compositionally biased region" description="Basic and acidic residues" evidence="1">
    <location>
        <begin position="246"/>
        <end position="258"/>
    </location>
</feature>
<feature type="region of interest" description="Disordered" evidence="1">
    <location>
        <begin position="767"/>
        <end position="825"/>
    </location>
</feature>
<accession>A0A836LDM0</accession>
<feature type="compositionally biased region" description="Basic and acidic residues" evidence="1">
    <location>
        <begin position="266"/>
        <end position="277"/>
    </location>
</feature>
<feature type="region of interest" description="Disordered" evidence="1">
    <location>
        <begin position="95"/>
        <end position="169"/>
    </location>
</feature>
<feature type="region of interest" description="Disordered" evidence="1">
    <location>
        <begin position="231"/>
        <end position="297"/>
    </location>
</feature>
<comment type="caution">
    <text evidence="2">The sequence shown here is derived from an EMBL/GenBank/DDBJ whole genome shotgun (WGS) entry which is preliminary data.</text>
</comment>
<dbReference type="EMBL" id="JAFJZO010000017">
    <property type="protein sequence ID" value="KAG5508174.1"/>
    <property type="molecule type" value="Genomic_DNA"/>
</dbReference>
<dbReference type="KEGG" id="phet:94291465"/>
<proteinExistence type="predicted"/>
<feature type="compositionally biased region" description="Low complexity" evidence="1">
    <location>
        <begin position="122"/>
        <end position="134"/>
    </location>
</feature>